<name>A0A0P4ZM75_9CRUS</name>
<reference evidence="1" key="1">
    <citation type="submission" date="2015-10" db="EMBL/GenBank/DDBJ databases">
        <title>Daphnia magna gene sets from two clonal populations assembled and annotated with EvidentialGene.</title>
        <authorList>
            <person name="Gilbert D."/>
            <person name="Podicheti R."/>
            <person name="Orsini L."/>
            <person name="Colbourne J."/>
            <person name="Pfrender M."/>
        </authorList>
    </citation>
    <scope>NUCLEOTIDE SEQUENCE</scope>
</reference>
<protein>
    <submittedName>
        <fullName evidence="1">Uncharacterized protein</fullName>
    </submittedName>
</protein>
<organism evidence="1">
    <name type="scientific">Daphnia magna</name>
    <dbReference type="NCBI Taxonomy" id="35525"/>
    <lineage>
        <taxon>Eukaryota</taxon>
        <taxon>Metazoa</taxon>
        <taxon>Ecdysozoa</taxon>
        <taxon>Arthropoda</taxon>
        <taxon>Crustacea</taxon>
        <taxon>Branchiopoda</taxon>
        <taxon>Diplostraca</taxon>
        <taxon>Cladocera</taxon>
        <taxon>Anomopoda</taxon>
        <taxon>Daphniidae</taxon>
        <taxon>Daphnia</taxon>
    </lineage>
</organism>
<reference evidence="2" key="2">
    <citation type="submission" date="2015-10" db="EMBL/GenBank/DDBJ databases">
        <title>EvidentialGene: Evidence-directed Construction of Complete mRNA Transcriptomes without Genomes.</title>
        <authorList>
            <person name="Gilbert D.G."/>
        </authorList>
    </citation>
    <scope>NUCLEOTIDE SEQUENCE</scope>
</reference>
<dbReference type="AlphaFoldDB" id="A0A0P4ZM75"/>
<proteinExistence type="predicted"/>
<evidence type="ECO:0000313" key="2">
    <source>
        <dbReference type="EMBL" id="JAN66193.1"/>
    </source>
</evidence>
<sequence>MCVMWMETKQVRNVLATVSCNSLPVRTNKHRNVRVRVDSIILYCSHIIAATFSISFREFSLSRQPCARVLFCVQMTDDRVMNSIIPEMKKTGFILFQTATTFTSTLID</sequence>
<evidence type="ECO:0000313" key="1">
    <source>
        <dbReference type="EMBL" id="JAJ08855.1"/>
    </source>
</evidence>
<accession>A0A0P4ZM75</accession>
<dbReference type="EMBL" id="GDIP01214547">
    <property type="protein sequence ID" value="JAJ08855.1"/>
    <property type="molecule type" value="Transcribed_RNA"/>
</dbReference>
<dbReference type="EMBL" id="GDIQ01028544">
    <property type="protein sequence ID" value="JAN66193.1"/>
    <property type="molecule type" value="Transcribed_RNA"/>
</dbReference>
<reference evidence="1" key="3">
    <citation type="submission" date="2015-10" db="EMBL/GenBank/DDBJ databases">
        <authorList>
            <person name="Gilbert D.G."/>
        </authorList>
    </citation>
    <scope>NUCLEOTIDE SEQUENCE</scope>
</reference>